<sequence length="87" mass="9943">MPSHSNFRTAFSRVAVNILGCFTLSDPSLHVSDDILVEWRNSCRKVTVQLSKYLYVLSRYALVVRGFYESFRLNPTRLVTTLIAMGL</sequence>
<evidence type="ECO:0008006" key="3">
    <source>
        <dbReference type="Google" id="ProtNLM"/>
    </source>
</evidence>
<reference evidence="1 2" key="1">
    <citation type="submission" date="2023-08" db="EMBL/GenBank/DDBJ databases">
        <title>A Necator americanus chromosomal reference genome.</title>
        <authorList>
            <person name="Ilik V."/>
            <person name="Petrzelkova K.J."/>
            <person name="Pardy F."/>
            <person name="Fuh T."/>
            <person name="Niatou-Singa F.S."/>
            <person name="Gouil Q."/>
            <person name="Baker L."/>
            <person name="Ritchie M.E."/>
            <person name="Jex A.R."/>
            <person name="Gazzola D."/>
            <person name="Li H."/>
            <person name="Toshio Fujiwara R."/>
            <person name="Zhan B."/>
            <person name="Aroian R.V."/>
            <person name="Pafco B."/>
            <person name="Schwarz E.M."/>
        </authorList>
    </citation>
    <scope>NUCLEOTIDE SEQUENCE [LARGE SCALE GENOMIC DNA]</scope>
    <source>
        <strain evidence="1 2">Aroian</strain>
        <tissue evidence="1">Whole animal</tissue>
    </source>
</reference>
<comment type="caution">
    <text evidence="1">The sequence shown here is derived from an EMBL/GenBank/DDBJ whole genome shotgun (WGS) entry which is preliminary data.</text>
</comment>
<dbReference type="EMBL" id="JAVFWL010000005">
    <property type="protein sequence ID" value="KAK6758785.1"/>
    <property type="molecule type" value="Genomic_DNA"/>
</dbReference>
<keyword evidence="2" id="KW-1185">Reference proteome</keyword>
<evidence type="ECO:0000313" key="2">
    <source>
        <dbReference type="Proteomes" id="UP001303046"/>
    </source>
</evidence>
<protein>
    <recommendedName>
        <fullName evidence="3">Bestrophin homolog</fullName>
    </recommendedName>
</protein>
<dbReference type="Proteomes" id="UP001303046">
    <property type="component" value="Unassembled WGS sequence"/>
</dbReference>
<name>A0ABR1E852_NECAM</name>
<organism evidence="1 2">
    <name type="scientific">Necator americanus</name>
    <name type="common">Human hookworm</name>
    <dbReference type="NCBI Taxonomy" id="51031"/>
    <lineage>
        <taxon>Eukaryota</taxon>
        <taxon>Metazoa</taxon>
        <taxon>Ecdysozoa</taxon>
        <taxon>Nematoda</taxon>
        <taxon>Chromadorea</taxon>
        <taxon>Rhabditida</taxon>
        <taxon>Rhabditina</taxon>
        <taxon>Rhabditomorpha</taxon>
        <taxon>Strongyloidea</taxon>
        <taxon>Ancylostomatidae</taxon>
        <taxon>Bunostominae</taxon>
        <taxon>Necator</taxon>
    </lineage>
</organism>
<gene>
    <name evidence="1" type="primary">Necator_chrV.g20967</name>
    <name evidence="1" type="ORF">RB195_016174</name>
</gene>
<proteinExistence type="predicted"/>
<accession>A0ABR1E852</accession>
<evidence type="ECO:0000313" key="1">
    <source>
        <dbReference type="EMBL" id="KAK6758785.1"/>
    </source>
</evidence>